<evidence type="ECO:0000256" key="12">
    <source>
        <dbReference type="ARBA" id="ARBA00023303"/>
    </source>
</evidence>
<dbReference type="InterPro" id="IPR001873">
    <property type="entry name" value="ENaC"/>
</dbReference>
<comment type="similarity">
    <text evidence="2 13">Belongs to the amiloride-sensitive sodium channel (TC 1.A.6) family.</text>
</comment>
<keyword evidence="15" id="KW-1185">Reference proteome</keyword>
<dbReference type="AlphaFoldDB" id="A0AAV5TIC3"/>
<evidence type="ECO:0000256" key="4">
    <source>
        <dbReference type="ARBA" id="ARBA00022461"/>
    </source>
</evidence>
<proteinExistence type="inferred from homology"/>
<reference evidence="14" key="1">
    <citation type="submission" date="2023-10" db="EMBL/GenBank/DDBJ databases">
        <title>Genome assembly of Pristionchus species.</title>
        <authorList>
            <person name="Yoshida K."/>
            <person name="Sommer R.J."/>
        </authorList>
    </citation>
    <scope>NUCLEOTIDE SEQUENCE</scope>
    <source>
        <strain evidence="14">RS0144</strain>
    </source>
</reference>
<keyword evidence="5 13" id="KW-0812">Transmembrane</keyword>
<keyword evidence="11 13" id="KW-0739">Sodium transport</keyword>
<dbReference type="PANTHER" id="PTHR11690:SF269">
    <property type="entry name" value="DEGENERIN-LIKE PROTEIN ASIC-2"/>
    <property type="match status" value="1"/>
</dbReference>
<evidence type="ECO:0000256" key="2">
    <source>
        <dbReference type="ARBA" id="ARBA00007193"/>
    </source>
</evidence>
<keyword evidence="10" id="KW-0325">Glycoprotein</keyword>
<accession>A0AAV5TIC3</accession>
<name>A0AAV5TIC3_9BILA</name>
<sequence length="128" mass="14502">TSAMKMQRLSRSRTMLRLLMNKLSEADRRRGGYNFTELVSECTFAGRTCSSADFTSFLHPEYGVCFTFSRDRDITKAGSTQGLRMLMTVNQDSPRFTTFDFLPTSDSANIRGVIHMAEDLPDFTNDGF</sequence>
<keyword evidence="12 13" id="KW-0407">Ion channel</keyword>
<keyword evidence="4 13" id="KW-0894">Sodium channel</keyword>
<evidence type="ECO:0000256" key="5">
    <source>
        <dbReference type="ARBA" id="ARBA00022692"/>
    </source>
</evidence>
<evidence type="ECO:0000313" key="15">
    <source>
        <dbReference type="Proteomes" id="UP001432027"/>
    </source>
</evidence>
<evidence type="ECO:0000256" key="8">
    <source>
        <dbReference type="ARBA" id="ARBA00023065"/>
    </source>
</evidence>
<evidence type="ECO:0000256" key="1">
    <source>
        <dbReference type="ARBA" id="ARBA00004141"/>
    </source>
</evidence>
<evidence type="ECO:0000256" key="11">
    <source>
        <dbReference type="ARBA" id="ARBA00023201"/>
    </source>
</evidence>
<dbReference type="Pfam" id="PF00858">
    <property type="entry name" value="ASC"/>
    <property type="match status" value="1"/>
</dbReference>
<feature type="non-terminal residue" evidence="14">
    <location>
        <position position="1"/>
    </location>
</feature>
<comment type="caution">
    <text evidence="14">The sequence shown here is derived from an EMBL/GenBank/DDBJ whole genome shotgun (WGS) entry which is preliminary data.</text>
</comment>
<feature type="non-terminal residue" evidence="14">
    <location>
        <position position="128"/>
    </location>
</feature>
<dbReference type="GO" id="GO:0005886">
    <property type="term" value="C:plasma membrane"/>
    <property type="evidence" value="ECO:0007669"/>
    <property type="project" value="TreeGrafter"/>
</dbReference>
<dbReference type="PANTHER" id="PTHR11690">
    <property type="entry name" value="AMILORIDE-SENSITIVE SODIUM CHANNEL-RELATED"/>
    <property type="match status" value="1"/>
</dbReference>
<evidence type="ECO:0000256" key="10">
    <source>
        <dbReference type="ARBA" id="ARBA00023180"/>
    </source>
</evidence>
<evidence type="ECO:0000256" key="3">
    <source>
        <dbReference type="ARBA" id="ARBA00022448"/>
    </source>
</evidence>
<keyword evidence="7" id="KW-0915">Sodium</keyword>
<keyword evidence="3 13" id="KW-0813">Transport</keyword>
<keyword evidence="9" id="KW-0472">Membrane</keyword>
<dbReference type="Gene3D" id="2.60.470.10">
    <property type="entry name" value="Acid-sensing ion channels like domains"/>
    <property type="match status" value="1"/>
</dbReference>
<comment type="subcellular location">
    <subcellularLocation>
        <location evidence="1">Membrane</location>
        <topology evidence="1">Multi-pass membrane protein</topology>
    </subcellularLocation>
</comment>
<protein>
    <recommendedName>
        <fullName evidence="16">Ion channel</fullName>
    </recommendedName>
</protein>
<dbReference type="EMBL" id="BTSX01000004">
    <property type="protein sequence ID" value="GMS93984.1"/>
    <property type="molecule type" value="Genomic_DNA"/>
</dbReference>
<dbReference type="Proteomes" id="UP001432027">
    <property type="component" value="Unassembled WGS sequence"/>
</dbReference>
<evidence type="ECO:0008006" key="16">
    <source>
        <dbReference type="Google" id="ProtNLM"/>
    </source>
</evidence>
<keyword evidence="8 13" id="KW-0406">Ion transport</keyword>
<dbReference type="PRINTS" id="PR01078">
    <property type="entry name" value="AMINACHANNEL"/>
</dbReference>
<evidence type="ECO:0000256" key="6">
    <source>
        <dbReference type="ARBA" id="ARBA00022989"/>
    </source>
</evidence>
<organism evidence="14 15">
    <name type="scientific">Pristionchus entomophagus</name>
    <dbReference type="NCBI Taxonomy" id="358040"/>
    <lineage>
        <taxon>Eukaryota</taxon>
        <taxon>Metazoa</taxon>
        <taxon>Ecdysozoa</taxon>
        <taxon>Nematoda</taxon>
        <taxon>Chromadorea</taxon>
        <taxon>Rhabditida</taxon>
        <taxon>Rhabditina</taxon>
        <taxon>Diplogasteromorpha</taxon>
        <taxon>Diplogasteroidea</taxon>
        <taxon>Neodiplogasteridae</taxon>
        <taxon>Pristionchus</taxon>
    </lineage>
</organism>
<evidence type="ECO:0000313" key="14">
    <source>
        <dbReference type="EMBL" id="GMS93984.1"/>
    </source>
</evidence>
<gene>
    <name evidence="14" type="ORF">PENTCL1PPCAC_16159</name>
</gene>
<evidence type="ECO:0000256" key="13">
    <source>
        <dbReference type="RuleBase" id="RU000679"/>
    </source>
</evidence>
<keyword evidence="6" id="KW-1133">Transmembrane helix</keyword>
<evidence type="ECO:0000256" key="7">
    <source>
        <dbReference type="ARBA" id="ARBA00023053"/>
    </source>
</evidence>
<evidence type="ECO:0000256" key="9">
    <source>
        <dbReference type="ARBA" id="ARBA00023136"/>
    </source>
</evidence>
<dbReference type="GO" id="GO:0015280">
    <property type="term" value="F:ligand-gated sodium channel activity"/>
    <property type="evidence" value="ECO:0007669"/>
    <property type="project" value="TreeGrafter"/>
</dbReference>